<keyword evidence="7" id="KW-0269">Exonuclease</keyword>
<dbReference type="EMBL" id="MCGN01000002">
    <property type="protein sequence ID" value="ORZ01485.1"/>
    <property type="molecule type" value="Genomic_DNA"/>
</dbReference>
<keyword evidence="7" id="KW-0255">Endonuclease</keyword>
<dbReference type="EC" id="3.1.4.12" evidence="2"/>
<dbReference type="OMA" id="PNEPYHD"/>
<dbReference type="GO" id="GO:0004527">
    <property type="term" value="F:exonuclease activity"/>
    <property type="evidence" value="ECO:0007669"/>
    <property type="project" value="UniProtKB-KW"/>
</dbReference>
<evidence type="ECO:0000313" key="8">
    <source>
        <dbReference type="Proteomes" id="UP000242180"/>
    </source>
</evidence>
<dbReference type="InterPro" id="IPR005135">
    <property type="entry name" value="Endo/exonuclease/phosphatase"/>
</dbReference>
<protein>
    <recommendedName>
        <fullName evidence="2">sphingomyelin phosphodiesterase</fullName>
        <ecNumber evidence="2">3.1.4.12</ecNumber>
    </recommendedName>
</protein>
<dbReference type="InParanoid" id="A0A1X2HQ12"/>
<dbReference type="PANTHER" id="PTHR16320:SF1">
    <property type="entry name" value="SPHINGOMYELINASE DDB_G0288017"/>
    <property type="match status" value="1"/>
</dbReference>
<dbReference type="GO" id="GO:0004767">
    <property type="term" value="F:sphingomyelin phosphodiesterase activity"/>
    <property type="evidence" value="ECO:0007669"/>
    <property type="project" value="UniProtKB-EC"/>
</dbReference>
<keyword evidence="7" id="KW-0540">Nuclease</keyword>
<name>A0A1X2HQ12_SYNRA</name>
<dbReference type="GO" id="GO:0005737">
    <property type="term" value="C:cytoplasm"/>
    <property type="evidence" value="ECO:0007669"/>
    <property type="project" value="TreeGrafter"/>
</dbReference>
<evidence type="ECO:0000313" key="7">
    <source>
        <dbReference type="EMBL" id="ORZ01485.1"/>
    </source>
</evidence>
<dbReference type="InterPro" id="IPR017766">
    <property type="entry name" value="Sphingomyelinase/PLipase_C"/>
</dbReference>
<keyword evidence="3" id="KW-0378">Hydrolase</keyword>
<keyword evidence="8" id="KW-1185">Reference proteome</keyword>
<dbReference type="Proteomes" id="UP000242180">
    <property type="component" value="Unassembled WGS sequence"/>
</dbReference>
<dbReference type="OrthoDB" id="40902at2759"/>
<proteinExistence type="inferred from homology"/>
<evidence type="ECO:0000256" key="3">
    <source>
        <dbReference type="ARBA" id="ARBA00022801"/>
    </source>
</evidence>
<evidence type="ECO:0000256" key="1">
    <source>
        <dbReference type="ARBA" id="ARBA00006335"/>
    </source>
</evidence>
<keyword evidence="5" id="KW-0812">Transmembrane</keyword>
<feature type="region of interest" description="Disordered" evidence="4">
    <location>
        <begin position="1"/>
        <end position="84"/>
    </location>
</feature>
<dbReference type="Gene3D" id="3.60.10.10">
    <property type="entry name" value="Endonuclease/exonuclease/phosphatase"/>
    <property type="match status" value="1"/>
</dbReference>
<keyword evidence="5" id="KW-0472">Membrane</keyword>
<dbReference type="Pfam" id="PF03372">
    <property type="entry name" value="Exo_endo_phos"/>
    <property type="match status" value="1"/>
</dbReference>
<accession>A0A1X2HQ12</accession>
<dbReference type="GO" id="GO:0005576">
    <property type="term" value="C:extracellular region"/>
    <property type="evidence" value="ECO:0007669"/>
    <property type="project" value="InterPro"/>
</dbReference>
<comment type="caution">
    <text evidence="7">The sequence shown here is derived from an EMBL/GenBank/DDBJ whole genome shotgun (WGS) entry which is preliminary data.</text>
</comment>
<evidence type="ECO:0000256" key="2">
    <source>
        <dbReference type="ARBA" id="ARBA00012369"/>
    </source>
</evidence>
<evidence type="ECO:0000259" key="6">
    <source>
        <dbReference type="Pfam" id="PF03372"/>
    </source>
</evidence>
<keyword evidence="5" id="KW-1133">Transmembrane helix</keyword>
<evidence type="ECO:0000256" key="5">
    <source>
        <dbReference type="SAM" id="Phobius"/>
    </source>
</evidence>
<feature type="compositionally biased region" description="Basic and acidic residues" evidence="4">
    <location>
        <begin position="7"/>
        <end position="20"/>
    </location>
</feature>
<gene>
    <name evidence="7" type="ORF">BCR43DRAFT_522322</name>
</gene>
<evidence type="ECO:0000256" key="4">
    <source>
        <dbReference type="SAM" id="MobiDB-lite"/>
    </source>
</evidence>
<reference evidence="7 8" key="1">
    <citation type="submission" date="2016-07" db="EMBL/GenBank/DDBJ databases">
        <title>Pervasive Adenine N6-methylation of Active Genes in Fungi.</title>
        <authorList>
            <consortium name="DOE Joint Genome Institute"/>
            <person name="Mondo S.J."/>
            <person name="Dannebaum R.O."/>
            <person name="Kuo R.C."/>
            <person name="Labutti K."/>
            <person name="Haridas S."/>
            <person name="Kuo A."/>
            <person name="Salamov A."/>
            <person name="Ahrendt S.R."/>
            <person name="Lipzen A."/>
            <person name="Sullivan W."/>
            <person name="Andreopoulos W.B."/>
            <person name="Clum A."/>
            <person name="Lindquist E."/>
            <person name="Daum C."/>
            <person name="Ramamoorthy G.K."/>
            <person name="Gryganskyi A."/>
            <person name="Culley D."/>
            <person name="Magnuson J.K."/>
            <person name="James T.Y."/>
            <person name="O'Malley M.A."/>
            <person name="Stajich J.E."/>
            <person name="Spatafora J.W."/>
            <person name="Visel A."/>
            <person name="Grigoriev I.V."/>
        </authorList>
    </citation>
    <scope>NUCLEOTIDE SEQUENCE [LARGE SCALE GENOMIC DNA]</scope>
    <source>
        <strain evidence="7 8">NRRL 2496</strain>
    </source>
</reference>
<feature type="compositionally biased region" description="Polar residues" evidence="4">
    <location>
        <begin position="73"/>
        <end position="82"/>
    </location>
</feature>
<comment type="similarity">
    <text evidence="1">Belongs to the neutral sphingomyelinase family.</text>
</comment>
<dbReference type="InterPro" id="IPR036691">
    <property type="entry name" value="Endo/exonu/phosph_ase_sf"/>
</dbReference>
<feature type="compositionally biased region" description="Basic residues" evidence="4">
    <location>
        <begin position="57"/>
        <end position="67"/>
    </location>
</feature>
<dbReference type="InterPro" id="IPR038772">
    <property type="entry name" value="Sph/SMPD2-like"/>
</dbReference>
<organism evidence="7 8">
    <name type="scientific">Syncephalastrum racemosum</name>
    <name type="common">Filamentous fungus</name>
    <dbReference type="NCBI Taxonomy" id="13706"/>
    <lineage>
        <taxon>Eukaryota</taxon>
        <taxon>Fungi</taxon>
        <taxon>Fungi incertae sedis</taxon>
        <taxon>Mucoromycota</taxon>
        <taxon>Mucoromycotina</taxon>
        <taxon>Mucoromycetes</taxon>
        <taxon>Mucorales</taxon>
        <taxon>Syncephalastraceae</taxon>
        <taxon>Syncephalastrum</taxon>
    </lineage>
</organism>
<dbReference type="STRING" id="13706.A0A1X2HQ12"/>
<dbReference type="PANTHER" id="PTHR16320">
    <property type="entry name" value="SPHINGOMYELINASE FAMILY MEMBER"/>
    <property type="match status" value="1"/>
</dbReference>
<feature type="transmembrane region" description="Helical" evidence="5">
    <location>
        <begin position="182"/>
        <end position="205"/>
    </location>
</feature>
<dbReference type="AlphaFoldDB" id="A0A1X2HQ12"/>
<sequence length="559" mass="63670">MSNSISDYREAFTEPYRDNPNDVEAGQARTGLSEDGNGYDSDDTTASEVSVNEQNRSRGRGRGRGRLLPRGYSQESVVSTDSAPPPYELYPPAKTFLGRAYNWLRQIPRFRPHQAIYLPTISIRRSRSRAPTTDSLSSSSIDSFASSAYPSTCCSYYYFYLLSKCPSLPRFTLPPWVARFRACLICLSFLCLVLFSILLFFSVYFSPASVSPPVVPDKITDTYARLLTLNIFMRPPGVTNNWSDYKNERLDYIIQYILPQYDIIAFQESFAFASRRKDKLIQEARNLGFNHHVESPRRYPWDFGVDGGLLILSRFNIRESNIIQYPRGIHSDWLSHKGALHALIDLNATHSMHLYTTHTQASYETPPIPDDVAIRISQFAQFHQFIRDTARDDSYPVVLMGDFNVDAAVHGDDIFEPSSESSEEYQMMLDVLSGKGLENADGFVSQNAYKDDWQIELVDAVYDTYNHHPVTFGDIIKDAHGRPQPAETVLTDIHQVMTAKSIDRILWDPSRPSLRVENAQVEPFFVRSNDRLTEEERQQIAFTQVSADHYGLSCTARLL</sequence>
<dbReference type="GO" id="GO:0004519">
    <property type="term" value="F:endonuclease activity"/>
    <property type="evidence" value="ECO:0007669"/>
    <property type="project" value="UniProtKB-KW"/>
</dbReference>
<dbReference type="CDD" id="cd09078">
    <property type="entry name" value="nSMase"/>
    <property type="match status" value="1"/>
</dbReference>
<feature type="domain" description="Endonuclease/exonuclease/phosphatase" evidence="6">
    <location>
        <begin position="227"/>
        <end position="408"/>
    </location>
</feature>
<dbReference type="SUPFAM" id="SSF56219">
    <property type="entry name" value="DNase I-like"/>
    <property type="match status" value="1"/>
</dbReference>